<feature type="transmembrane region" description="Helical" evidence="5">
    <location>
        <begin position="47"/>
        <end position="65"/>
    </location>
</feature>
<feature type="transmembrane region" description="Helical" evidence="5">
    <location>
        <begin position="119"/>
        <end position="140"/>
    </location>
</feature>
<evidence type="ECO:0000256" key="4">
    <source>
        <dbReference type="ARBA" id="ARBA00023136"/>
    </source>
</evidence>
<evidence type="ECO:0000313" key="7">
    <source>
        <dbReference type="EMBL" id="ODV98609.1"/>
    </source>
</evidence>
<evidence type="ECO:0000313" key="8">
    <source>
        <dbReference type="Proteomes" id="UP000094236"/>
    </source>
</evidence>
<feature type="transmembrane region" description="Helical" evidence="5">
    <location>
        <begin position="248"/>
        <end position="265"/>
    </location>
</feature>
<name>A0A1E4U3P9_PACTA</name>
<sequence>MISQTSSSYTQSNVPALYGDSSSSFLARLKERYYNSEIYLKYFKHNIGLCFLFISQFFNSLMFVFVKLLENDKNFNTPLSSSELIFVRMSFTVVCSAVYMYYMEIPHFPFGAKEVRHLLLLRGSSGFLWLFGSYYALHYISLSDSIVIEFISPCITLALAYVLLKERYSIWEALSGLFSMIGVLLIARPSFLFSWYLVNNQTDEDVETKDPKVRLLATSVLFFGILGGSFVTILIRSIGNRAHPLLSVQYYSGVSCIVSCLIVIFKQSETIQLPKTIKHWIFFFLLGASGFINQVFMTAGIQREKAGRASLVSYTQMIYALVWELTIWHHVPPLLSWIGFVIIISSAISAVLLKQKEEQQDQTETLLDDDELSHEMDTDRNTVFHIDDANSSDNFKIPMTTFKIEEEEEEETSNLGKASEPV</sequence>
<feature type="transmembrane region" description="Helical" evidence="5">
    <location>
        <begin position="311"/>
        <end position="328"/>
    </location>
</feature>
<comment type="subcellular location">
    <subcellularLocation>
        <location evidence="1">Membrane</location>
        <topology evidence="1">Multi-pass membrane protein</topology>
    </subcellularLocation>
</comment>
<evidence type="ECO:0000256" key="1">
    <source>
        <dbReference type="ARBA" id="ARBA00004141"/>
    </source>
</evidence>
<keyword evidence="2 5" id="KW-0812">Transmembrane</keyword>
<dbReference type="EMBL" id="KV454011">
    <property type="protein sequence ID" value="ODV98609.1"/>
    <property type="molecule type" value="Genomic_DNA"/>
</dbReference>
<feature type="transmembrane region" description="Helical" evidence="5">
    <location>
        <begin position="334"/>
        <end position="353"/>
    </location>
</feature>
<feature type="domain" description="EamA" evidence="6">
    <location>
        <begin position="47"/>
        <end position="187"/>
    </location>
</feature>
<feature type="transmembrane region" description="Helical" evidence="5">
    <location>
        <begin position="277"/>
        <end position="299"/>
    </location>
</feature>
<evidence type="ECO:0000259" key="6">
    <source>
        <dbReference type="Pfam" id="PF00892"/>
    </source>
</evidence>
<dbReference type="PANTHER" id="PTHR22911:SF6">
    <property type="entry name" value="SOLUTE CARRIER FAMILY 35 MEMBER G1"/>
    <property type="match status" value="1"/>
</dbReference>
<feature type="transmembrane region" description="Helical" evidence="5">
    <location>
        <begin position="216"/>
        <end position="236"/>
    </location>
</feature>
<accession>A0A1E4U3P9</accession>
<dbReference type="InterPro" id="IPR000620">
    <property type="entry name" value="EamA_dom"/>
</dbReference>
<feature type="transmembrane region" description="Helical" evidence="5">
    <location>
        <begin position="85"/>
        <end position="103"/>
    </location>
</feature>
<evidence type="ECO:0000256" key="2">
    <source>
        <dbReference type="ARBA" id="ARBA00022692"/>
    </source>
</evidence>
<proteinExistence type="predicted"/>
<keyword evidence="4 5" id="KW-0472">Membrane</keyword>
<feature type="transmembrane region" description="Helical" evidence="5">
    <location>
        <begin position="146"/>
        <end position="164"/>
    </location>
</feature>
<keyword evidence="3 5" id="KW-1133">Transmembrane helix</keyword>
<feature type="transmembrane region" description="Helical" evidence="5">
    <location>
        <begin position="176"/>
        <end position="196"/>
    </location>
</feature>
<evidence type="ECO:0000256" key="3">
    <source>
        <dbReference type="ARBA" id="ARBA00022989"/>
    </source>
</evidence>
<dbReference type="OrthoDB" id="306876at2759"/>
<dbReference type="Pfam" id="PF00892">
    <property type="entry name" value="EamA"/>
    <property type="match status" value="2"/>
</dbReference>
<feature type="domain" description="EamA" evidence="6">
    <location>
        <begin position="226"/>
        <end position="348"/>
    </location>
</feature>
<gene>
    <name evidence="7" type="ORF">PACTADRAFT_48329</name>
</gene>
<dbReference type="AlphaFoldDB" id="A0A1E4U3P9"/>
<evidence type="ECO:0000256" key="5">
    <source>
        <dbReference type="SAM" id="Phobius"/>
    </source>
</evidence>
<protein>
    <recommendedName>
        <fullName evidence="6">EamA domain-containing protein</fullName>
    </recommendedName>
</protein>
<keyword evidence="8" id="KW-1185">Reference proteome</keyword>
<dbReference type="STRING" id="669874.A0A1E4U3P9"/>
<reference evidence="8" key="1">
    <citation type="submission" date="2016-05" db="EMBL/GenBank/DDBJ databases">
        <title>Comparative genomics of biotechnologically important yeasts.</title>
        <authorList>
            <consortium name="DOE Joint Genome Institute"/>
            <person name="Riley R."/>
            <person name="Haridas S."/>
            <person name="Wolfe K.H."/>
            <person name="Lopes M.R."/>
            <person name="Hittinger C.T."/>
            <person name="Goker M."/>
            <person name="Salamov A."/>
            <person name="Wisecaver J."/>
            <person name="Long T.M."/>
            <person name="Aerts A.L."/>
            <person name="Barry K."/>
            <person name="Choi C."/>
            <person name="Clum A."/>
            <person name="Coughlan A.Y."/>
            <person name="Deshpande S."/>
            <person name="Douglass A.P."/>
            <person name="Hanson S.J."/>
            <person name="Klenk H.-P."/>
            <person name="Labutti K."/>
            <person name="Lapidus A."/>
            <person name="Lindquist E."/>
            <person name="Lipzen A."/>
            <person name="Meier-Kolthoff J.P."/>
            <person name="Ohm R.A."/>
            <person name="Otillar R.P."/>
            <person name="Pangilinan J."/>
            <person name="Peng Y."/>
            <person name="Rokas A."/>
            <person name="Rosa C.A."/>
            <person name="Scheuner C."/>
            <person name="Sibirny A.A."/>
            <person name="Slot J.C."/>
            <person name="Stielow J.B."/>
            <person name="Sun H."/>
            <person name="Kurtzman C.P."/>
            <person name="Blackwell M."/>
            <person name="Grigoriev I.V."/>
            <person name="Jeffries T.W."/>
        </authorList>
    </citation>
    <scope>NUCLEOTIDE SEQUENCE [LARGE SCALE GENOMIC DNA]</scope>
    <source>
        <strain evidence="8">NRRL Y-2460</strain>
    </source>
</reference>
<dbReference type="SUPFAM" id="SSF103481">
    <property type="entry name" value="Multidrug resistance efflux transporter EmrE"/>
    <property type="match status" value="2"/>
</dbReference>
<dbReference type="Proteomes" id="UP000094236">
    <property type="component" value="Unassembled WGS sequence"/>
</dbReference>
<organism evidence="7 8">
    <name type="scientific">Pachysolen tannophilus NRRL Y-2460</name>
    <dbReference type="NCBI Taxonomy" id="669874"/>
    <lineage>
        <taxon>Eukaryota</taxon>
        <taxon>Fungi</taxon>
        <taxon>Dikarya</taxon>
        <taxon>Ascomycota</taxon>
        <taxon>Saccharomycotina</taxon>
        <taxon>Pichiomycetes</taxon>
        <taxon>Pachysolenaceae</taxon>
        <taxon>Pachysolen</taxon>
    </lineage>
</organism>
<dbReference type="PANTHER" id="PTHR22911">
    <property type="entry name" value="ACYL-MALONYL CONDENSING ENZYME-RELATED"/>
    <property type="match status" value="1"/>
</dbReference>
<dbReference type="InterPro" id="IPR037185">
    <property type="entry name" value="EmrE-like"/>
</dbReference>
<dbReference type="GO" id="GO:0016020">
    <property type="term" value="C:membrane"/>
    <property type="evidence" value="ECO:0007669"/>
    <property type="project" value="UniProtKB-SubCell"/>
</dbReference>